<proteinExistence type="inferred from homology"/>
<evidence type="ECO:0000256" key="4">
    <source>
        <dbReference type="SAM" id="Phobius"/>
    </source>
</evidence>
<dbReference type="OrthoDB" id="19690at2759"/>
<keyword evidence="7" id="KW-1185">Reference proteome</keyword>
<protein>
    <submittedName>
        <fullName evidence="6">Thioredoxin-domain-containing protein</fullName>
    </submittedName>
</protein>
<dbReference type="Proteomes" id="UP000799444">
    <property type="component" value="Unassembled WGS sequence"/>
</dbReference>
<keyword evidence="4" id="KW-0812">Transmembrane</keyword>
<dbReference type="PANTHER" id="PTHR46115">
    <property type="entry name" value="THIOREDOXIN-LIKE PROTEIN 1"/>
    <property type="match status" value="1"/>
</dbReference>
<reference evidence="6" key="1">
    <citation type="journal article" date="2020" name="Stud. Mycol.">
        <title>101 Dothideomycetes genomes: a test case for predicting lifestyles and emergence of pathogens.</title>
        <authorList>
            <person name="Haridas S."/>
            <person name="Albert R."/>
            <person name="Binder M."/>
            <person name="Bloem J."/>
            <person name="Labutti K."/>
            <person name="Salamov A."/>
            <person name="Andreopoulos B."/>
            <person name="Baker S."/>
            <person name="Barry K."/>
            <person name="Bills G."/>
            <person name="Bluhm B."/>
            <person name="Cannon C."/>
            <person name="Castanera R."/>
            <person name="Culley D."/>
            <person name="Daum C."/>
            <person name="Ezra D."/>
            <person name="Gonzalez J."/>
            <person name="Henrissat B."/>
            <person name="Kuo A."/>
            <person name="Liang C."/>
            <person name="Lipzen A."/>
            <person name="Lutzoni F."/>
            <person name="Magnuson J."/>
            <person name="Mondo S."/>
            <person name="Nolan M."/>
            <person name="Ohm R."/>
            <person name="Pangilinan J."/>
            <person name="Park H.-J."/>
            <person name="Ramirez L."/>
            <person name="Alfaro M."/>
            <person name="Sun H."/>
            <person name="Tritt A."/>
            <person name="Yoshinaga Y."/>
            <person name="Zwiers L.-H."/>
            <person name="Turgeon B."/>
            <person name="Goodwin S."/>
            <person name="Spatafora J."/>
            <person name="Crous P."/>
            <person name="Grigoriev I."/>
        </authorList>
    </citation>
    <scope>NUCLEOTIDE SEQUENCE</scope>
    <source>
        <strain evidence="6">CBS 125425</strain>
    </source>
</reference>
<keyword evidence="2" id="KW-1015">Disulfide bond</keyword>
<dbReference type="PROSITE" id="PS51352">
    <property type="entry name" value="THIOREDOXIN_2"/>
    <property type="match status" value="1"/>
</dbReference>
<dbReference type="InterPro" id="IPR036249">
    <property type="entry name" value="Thioredoxin-like_sf"/>
</dbReference>
<keyword evidence="4" id="KW-1133">Transmembrane helix</keyword>
<evidence type="ECO:0000259" key="5">
    <source>
        <dbReference type="PROSITE" id="PS51352"/>
    </source>
</evidence>
<dbReference type="AlphaFoldDB" id="A0A9P4QVJ9"/>
<dbReference type="CDD" id="cd02947">
    <property type="entry name" value="TRX_family"/>
    <property type="match status" value="1"/>
</dbReference>
<accession>A0A9P4QVJ9</accession>
<evidence type="ECO:0000256" key="1">
    <source>
        <dbReference type="ARBA" id="ARBA00008987"/>
    </source>
</evidence>
<evidence type="ECO:0000313" key="6">
    <source>
        <dbReference type="EMBL" id="KAF2731884.1"/>
    </source>
</evidence>
<dbReference type="InterPro" id="IPR013766">
    <property type="entry name" value="Thioredoxin_domain"/>
</dbReference>
<sequence>MCPPCKGIAPLFEKLASDETTNGKLVFAKVDVDKQSAIAKRYGISAMPTFLLLERTEVKKAVRGADGRAIKSLVTYAQKKNKDEPVSEEEEKAHSQLEFSGGGIPWTQVLLVVAFAIYYFYYRK</sequence>
<keyword evidence="4" id="KW-0472">Membrane</keyword>
<feature type="region of interest" description="Disordered" evidence="3">
    <location>
        <begin position="81"/>
        <end position="100"/>
    </location>
</feature>
<dbReference type="SUPFAM" id="SSF52833">
    <property type="entry name" value="Thioredoxin-like"/>
    <property type="match status" value="1"/>
</dbReference>
<name>A0A9P4QVJ9_9PLEO</name>
<evidence type="ECO:0000313" key="7">
    <source>
        <dbReference type="Proteomes" id="UP000799444"/>
    </source>
</evidence>
<dbReference type="Pfam" id="PF00085">
    <property type="entry name" value="Thioredoxin"/>
    <property type="match status" value="1"/>
</dbReference>
<evidence type="ECO:0000256" key="3">
    <source>
        <dbReference type="SAM" id="MobiDB-lite"/>
    </source>
</evidence>
<dbReference type="EMBL" id="ML996187">
    <property type="protein sequence ID" value="KAF2731884.1"/>
    <property type="molecule type" value="Genomic_DNA"/>
</dbReference>
<comment type="caution">
    <text evidence="6">The sequence shown here is derived from an EMBL/GenBank/DDBJ whole genome shotgun (WGS) entry which is preliminary data.</text>
</comment>
<feature type="compositionally biased region" description="Basic and acidic residues" evidence="3">
    <location>
        <begin position="81"/>
        <end position="95"/>
    </location>
</feature>
<organism evidence="6 7">
    <name type="scientific">Polyplosphaeria fusca</name>
    <dbReference type="NCBI Taxonomy" id="682080"/>
    <lineage>
        <taxon>Eukaryota</taxon>
        <taxon>Fungi</taxon>
        <taxon>Dikarya</taxon>
        <taxon>Ascomycota</taxon>
        <taxon>Pezizomycotina</taxon>
        <taxon>Dothideomycetes</taxon>
        <taxon>Pleosporomycetidae</taxon>
        <taxon>Pleosporales</taxon>
        <taxon>Tetraplosphaeriaceae</taxon>
        <taxon>Polyplosphaeria</taxon>
    </lineage>
</organism>
<feature type="domain" description="Thioredoxin" evidence="5">
    <location>
        <begin position="1"/>
        <end position="96"/>
    </location>
</feature>
<comment type="similarity">
    <text evidence="1">Belongs to the thioredoxin family.</text>
</comment>
<feature type="transmembrane region" description="Helical" evidence="4">
    <location>
        <begin position="104"/>
        <end position="122"/>
    </location>
</feature>
<dbReference type="Gene3D" id="3.40.30.10">
    <property type="entry name" value="Glutaredoxin"/>
    <property type="match status" value="1"/>
</dbReference>
<gene>
    <name evidence="6" type="ORF">EJ04DRAFT_514264</name>
</gene>
<evidence type="ECO:0000256" key="2">
    <source>
        <dbReference type="ARBA" id="ARBA00023157"/>
    </source>
</evidence>